<protein>
    <submittedName>
        <fullName evidence="5">Helix-turn-helix transcriptional regulator</fullName>
    </submittedName>
</protein>
<evidence type="ECO:0000256" key="1">
    <source>
        <dbReference type="ARBA" id="ARBA00023015"/>
    </source>
</evidence>
<dbReference type="Gene3D" id="2.10.109.10">
    <property type="entry name" value="Umud Fragment, subunit A"/>
    <property type="match status" value="1"/>
</dbReference>
<gene>
    <name evidence="5" type="ORF">ACFQS8_10200</name>
</gene>
<evidence type="ECO:0000256" key="2">
    <source>
        <dbReference type="ARBA" id="ARBA00023125"/>
    </source>
</evidence>
<keyword evidence="3" id="KW-0804">Transcription</keyword>
<feature type="domain" description="Peptidase S24/S26A/S26B/S26C" evidence="4">
    <location>
        <begin position="83"/>
        <end position="202"/>
    </location>
</feature>
<evidence type="ECO:0000256" key="3">
    <source>
        <dbReference type="ARBA" id="ARBA00023163"/>
    </source>
</evidence>
<sequence length="206" mass="22154">MRHSDIWNGIDALAARHNLSVSALARAAGLDPTAFNKSKRASPDGAKPRWPSTESLSKALAAVGTGWQEFADMAQGLQGRTIPLIGLAQAGHGGFFDDAGFPVGAGWDDIHFPDMGDETVYALEISGDSMEPVFREGDRIIVAPGMDVRRGDRVVAKTKSGEVLAKLLGRKTANRVELISCNPAYPPREIDMASIDWIARIVWASQ</sequence>
<comment type="caution">
    <text evidence="5">The sequence shown here is derived from an EMBL/GenBank/DDBJ whole genome shotgun (WGS) entry which is preliminary data.</text>
</comment>
<dbReference type="InterPro" id="IPR036286">
    <property type="entry name" value="LexA/Signal_pep-like_sf"/>
</dbReference>
<dbReference type="EMBL" id="JBHTBR010000005">
    <property type="protein sequence ID" value="MFC7291987.1"/>
    <property type="molecule type" value="Genomic_DNA"/>
</dbReference>
<keyword evidence="2" id="KW-0238">DNA-binding</keyword>
<evidence type="ECO:0000313" key="5">
    <source>
        <dbReference type="EMBL" id="MFC7291987.1"/>
    </source>
</evidence>
<reference evidence="6" key="1">
    <citation type="journal article" date="2019" name="Int. J. Syst. Evol. Microbiol.">
        <title>The Global Catalogue of Microorganisms (GCM) 10K type strain sequencing project: providing services to taxonomists for standard genome sequencing and annotation.</title>
        <authorList>
            <consortium name="The Broad Institute Genomics Platform"/>
            <consortium name="The Broad Institute Genome Sequencing Center for Infectious Disease"/>
            <person name="Wu L."/>
            <person name="Ma J."/>
        </authorList>
    </citation>
    <scope>NUCLEOTIDE SEQUENCE [LARGE SCALE GENOMIC DNA]</scope>
    <source>
        <strain evidence="6">CCUG 51308</strain>
    </source>
</reference>
<dbReference type="SUPFAM" id="SSF51306">
    <property type="entry name" value="LexA/Signal peptidase"/>
    <property type="match status" value="1"/>
</dbReference>
<dbReference type="PANTHER" id="PTHR40661:SF3">
    <property type="entry name" value="FELS-1 PROPHAGE TRANSCRIPTIONAL REGULATOR"/>
    <property type="match status" value="1"/>
</dbReference>
<dbReference type="Pfam" id="PF00717">
    <property type="entry name" value="Peptidase_S24"/>
    <property type="match status" value="1"/>
</dbReference>
<dbReference type="InterPro" id="IPR039418">
    <property type="entry name" value="LexA-like"/>
</dbReference>
<keyword evidence="6" id="KW-1185">Reference proteome</keyword>
<evidence type="ECO:0000259" key="4">
    <source>
        <dbReference type="Pfam" id="PF00717"/>
    </source>
</evidence>
<proteinExistence type="predicted"/>
<evidence type="ECO:0000313" key="6">
    <source>
        <dbReference type="Proteomes" id="UP001596492"/>
    </source>
</evidence>
<dbReference type="InterPro" id="IPR015927">
    <property type="entry name" value="Peptidase_S24_S26A/B/C"/>
</dbReference>
<organism evidence="5 6">
    <name type="scientific">Hirschia litorea</name>
    <dbReference type="NCBI Taxonomy" id="1199156"/>
    <lineage>
        <taxon>Bacteria</taxon>
        <taxon>Pseudomonadati</taxon>
        <taxon>Pseudomonadota</taxon>
        <taxon>Alphaproteobacteria</taxon>
        <taxon>Hyphomonadales</taxon>
        <taxon>Hyphomonadaceae</taxon>
        <taxon>Hirschia</taxon>
    </lineage>
</organism>
<dbReference type="RefSeq" id="WP_382167230.1">
    <property type="nucleotide sequence ID" value="NZ_JBHTBR010000005.1"/>
</dbReference>
<dbReference type="Proteomes" id="UP001596492">
    <property type="component" value="Unassembled WGS sequence"/>
</dbReference>
<keyword evidence="1" id="KW-0805">Transcription regulation</keyword>
<name>A0ABW2IM32_9PROT</name>
<dbReference type="CDD" id="cd06529">
    <property type="entry name" value="S24_LexA-like"/>
    <property type="match status" value="1"/>
</dbReference>
<accession>A0ABW2IM32</accession>
<dbReference type="PANTHER" id="PTHR40661">
    <property type="match status" value="1"/>
</dbReference>